<dbReference type="KEGG" id="fsn:GS03_01440"/>
<proteinExistence type="predicted"/>
<dbReference type="AlphaFoldDB" id="A0A4P7PUL5"/>
<dbReference type="PANTHER" id="PTHR12835">
    <property type="entry name" value="BIOTIN PROTEIN LIGASE"/>
    <property type="match status" value="1"/>
</dbReference>
<accession>A0A4P7PUL5</accession>
<dbReference type="Pfam" id="PF03099">
    <property type="entry name" value="BPL_LplA_LipB"/>
    <property type="match status" value="1"/>
</dbReference>
<dbReference type="EMBL" id="CP038810">
    <property type="protein sequence ID" value="QBZ97942.1"/>
    <property type="molecule type" value="Genomic_DNA"/>
</dbReference>
<gene>
    <name evidence="3" type="primary">birA</name>
    <name evidence="3" type="ORF">GS03_01440</name>
</gene>
<dbReference type="Proteomes" id="UP000296862">
    <property type="component" value="Chromosome"/>
</dbReference>
<organism evidence="3 4">
    <name type="scientific">Flavobacterium sangjuense</name>
    <dbReference type="NCBI Taxonomy" id="2518177"/>
    <lineage>
        <taxon>Bacteria</taxon>
        <taxon>Pseudomonadati</taxon>
        <taxon>Bacteroidota</taxon>
        <taxon>Flavobacteriia</taxon>
        <taxon>Flavobacteriales</taxon>
        <taxon>Flavobacteriaceae</taxon>
        <taxon>Flavobacterium</taxon>
    </lineage>
</organism>
<dbReference type="InterPro" id="IPR045864">
    <property type="entry name" value="aa-tRNA-synth_II/BPL/LPL"/>
</dbReference>
<dbReference type="CDD" id="cd16442">
    <property type="entry name" value="BPL"/>
    <property type="match status" value="1"/>
</dbReference>
<dbReference type="GO" id="GO:0005737">
    <property type="term" value="C:cytoplasm"/>
    <property type="evidence" value="ECO:0007669"/>
    <property type="project" value="TreeGrafter"/>
</dbReference>
<dbReference type="InterPro" id="IPR004408">
    <property type="entry name" value="Biotin_CoA_COase_ligase"/>
</dbReference>
<feature type="domain" description="BPL/LPL catalytic" evidence="2">
    <location>
        <begin position="1"/>
        <end position="177"/>
    </location>
</feature>
<dbReference type="NCBIfam" id="TIGR00121">
    <property type="entry name" value="birA_ligase"/>
    <property type="match status" value="1"/>
</dbReference>
<keyword evidence="1 3" id="KW-0436">Ligase</keyword>
<dbReference type="EC" id="6.3.4.15" evidence="3"/>
<dbReference type="RefSeq" id="WP_136151867.1">
    <property type="nucleotide sequence ID" value="NZ_CP038810.1"/>
</dbReference>
<sequence>MPLIKLDAIDSTNDFLKQLFKDSVVEDYTIVMANEQTKGKGQMGAKWISEPGKNLTMSVLVKDVHLKNQNIYDFNIAVALSVSDTLKKMGLPNISIKWPNDIMSDSKKVSGILIENIFKHDGNFNSVIGIGLNVNQTDFKDLPQATSLKCITGKDYDLEEIALLLSDSLRGFIQVLAKHREILWDFYHQNLYKLNYPSPFEDKNGNRFMGIIKKVTRDGKLEVLLDDDNVTHYDVKEIKMLF</sequence>
<evidence type="ECO:0000259" key="2">
    <source>
        <dbReference type="PROSITE" id="PS51733"/>
    </source>
</evidence>
<dbReference type="OrthoDB" id="9807064at2"/>
<dbReference type="GO" id="GO:0004077">
    <property type="term" value="F:biotin--[biotin carboxyl-carrier protein] ligase activity"/>
    <property type="evidence" value="ECO:0007669"/>
    <property type="project" value="UniProtKB-EC"/>
</dbReference>
<dbReference type="InterPro" id="IPR004143">
    <property type="entry name" value="BPL_LPL_catalytic"/>
</dbReference>
<keyword evidence="4" id="KW-1185">Reference proteome</keyword>
<dbReference type="PANTHER" id="PTHR12835:SF5">
    <property type="entry name" value="BIOTIN--PROTEIN LIGASE"/>
    <property type="match status" value="1"/>
</dbReference>
<dbReference type="PROSITE" id="PS51733">
    <property type="entry name" value="BPL_LPL_CATALYTIC"/>
    <property type="match status" value="1"/>
</dbReference>
<name>A0A4P7PUL5_9FLAO</name>
<evidence type="ECO:0000313" key="4">
    <source>
        <dbReference type="Proteomes" id="UP000296862"/>
    </source>
</evidence>
<evidence type="ECO:0000313" key="3">
    <source>
        <dbReference type="EMBL" id="QBZ97942.1"/>
    </source>
</evidence>
<dbReference type="Gene3D" id="3.30.930.10">
    <property type="entry name" value="Bira Bifunctional Protein, Domain 2"/>
    <property type="match status" value="1"/>
</dbReference>
<evidence type="ECO:0000256" key="1">
    <source>
        <dbReference type="ARBA" id="ARBA00022598"/>
    </source>
</evidence>
<dbReference type="SUPFAM" id="SSF55681">
    <property type="entry name" value="Class II aaRS and biotin synthetases"/>
    <property type="match status" value="1"/>
</dbReference>
<reference evidence="3 4" key="1">
    <citation type="submission" date="2019-04" db="EMBL/GenBank/DDBJ databases">
        <title>Flavobacterium sp. GS03.</title>
        <authorList>
            <person name="Kim H."/>
        </authorList>
    </citation>
    <scope>NUCLEOTIDE SEQUENCE [LARGE SCALE GENOMIC DNA]</scope>
    <source>
        <strain evidence="3 4">GS03</strain>
    </source>
</reference>
<protein>
    <submittedName>
        <fullName evidence="3">Bifunctional ligase/repressor BirA</fullName>
        <ecNumber evidence="3">6.3.4.15</ecNumber>
    </submittedName>
</protein>